<dbReference type="InterPro" id="IPR016195">
    <property type="entry name" value="Pol/histidinol_Pase-like"/>
</dbReference>
<evidence type="ECO:0000313" key="6">
    <source>
        <dbReference type="EMBL" id="MDQ0359296.1"/>
    </source>
</evidence>
<evidence type="ECO:0000256" key="4">
    <source>
        <dbReference type="ARBA" id="ARBA00022912"/>
    </source>
</evidence>
<dbReference type="Proteomes" id="UP001230220">
    <property type="component" value="Unassembled WGS sequence"/>
</dbReference>
<dbReference type="EC" id="3.1.3.48" evidence="2"/>
<dbReference type="SUPFAM" id="SSF89550">
    <property type="entry name" value="PHP domain-like"/>
    <property type="match status" value="1"/>
</dbReference>
<sequence>MIDSHCHILWGVDDASATASQSLDMLRAAVKDGVETIVATSHIKHPLYPNTLETLSIALDKLHQLIKDYDLPITVVIGAENFFNHRTIELLEKNQFVTYNNANKYMLVEFSWTKNSMDNPTEYLRQVIAKGITPVVAHPERYEWVHDDYDIIRTWRKMGCLMQVNRTSILQLDKMKQANIFALKLLEDDLVDIIGSDAHRATPTRNPVLSDVYDYVSKHYGKERADLYININPKKIIKK</sequence>
<comment type="caution">
    <text evidence="6">The sequence shown here is derived from an EMBL/GenBank/DDBJ whole genome shotgun (WGS) entry which is preliminary data.</text>
</comment>
<dbReference type="GO" id="GO:0004725">
    <property type="term" value="F:protein tyrosine phosphatase activity"/>
    <property type="evidence" value="ECO:0007669"/>
    <property type="project" value="UniProtKB-EC"/>
</dbReference>
<keyword evidence="7" id="KW-1185">Reference proteome</keyword>
<comment type="catalytic activity">
    <reaction evidence="5">
        <text>O-phospho-L-tyrosyl-[protein] + H2O = L-tyrosyl-[protein] + phosphate</text>
        <dbReference type="Rhea" id="RHEA:10684"/>
        <dbReference type="Rhea" id="RHEA-COMP:10136"/>
        <dbReference type="Rhea" id="RHEA-COMP:20101"/>
        <dbReference type="ChEBI" id="CHEBI:15377"/>
        <dbReference type="ChEBI" id="CHEBI:43474"/>
        <dbReference type="ChEBI" id="CHEBI:46858"/>
        <dbReference type="ChEBI" id="CHEBI:61978"/>
        <dbReference type="EC" id="3.1.3.48"/>
    </reaction>
</comment>
<evidence type="ECO:0000256" key="3">
    <source>
        <dbReference type="ARBA" id="ARBA00022801"/>
    </source>
</evidence>
<keyword evidence="3 6" id="KW-0378">Hydrolase</keyword>
<name>A0ABU0DXD0_9FIRM</name>
<dbReference type="PANTHER" id="PTHR39181">
    <property type="entry name" value="TYROSINE-PROTEIN PHOSPHATASE YWQE"/>
    <property type="match status" value="1"/>
</dbReference>
<proteinExistence type="inferred from homology"/>
<accession>A0ABU0DXD0</accession>
<gene>
    <name evidence="6" type="ORF">J2S15_000027</name>
</gene>
<evidence type="ECO:0000256" key="5">
    <source>
        <dbReference type="ARBA" id="ARBA00051722"/>
    </source>
</evidence>
<dbReference type="Gene3D" id="3.20.20.140">
    <property type="entry name" value="Metal-dependent hydrolases"/>
    <property type="match status" value="1"/>
</dbReference>
<keyword evidence="4" id="KW-0904">Protein phosphatase</keyword>
<organism evidence="6 7">
    <name type="scientific">Breznakia pachnodae</name>
    <dbReference type="NCBI Taxonomy" id="265178"/>
    <lineage>
        <taxon>Bacteria</taxon>
        <taxon>Bacillati</taxon>
        <taxon>Bacillota</taxon>
        <taxon>Erysipelotrichia</taxon>
        <taxon>Erysipelotrichales</taxon>
        <taxon>Erysipelotrichaceae</taxon>
        <taxon>Breznakia</taxon>
    </lineage>
</organism>
<comment type="similarity">
    <text evidence="1">Belongs to the metallo-dependent hydrolases superfamily. CpsB/CapC family.</text>
</comment>
<evidence type="ECO:0000256" key="1">
    <source>
        <dbReference type="ARBA" id="ARBA00005750"/>
    </source>
</evidence>
<dbReference type="EMBL" id="JAUSUR010000001">
    <property type="protein sequence ID" value="MDQ0359296.1"/>
    <property type="molecule type" value="Genomic_DNA"/>
</dbReference>
<evidence type="ECO:0000256" key="2">
    <source>
        <dbReference type="ARBA" id="ARBA00013064"/>
    </source>
</evidence>
<dbReference type="InterPro" id="IPR016667">
    <property type="entry name" value="Caps_polysacc_synth_CpsB/CapC"/>
</dbReference>
<dbReference type="PIRSF" id="PIRSF016557">
    <property type="entry name" value="Caps_synth_CpsB"/>
    <property type="match status" value="1"/>
</dbReference>
<dbReference type="Pfam" id="PF19567">
    <property type="entry name" value="CpsB_CapC"/>
    <property type="match status" value="1"/>
</dbReference>
<dbReference type="PANTHER" id="PTHR39181:SF1">
    <property type="entry name" value="TYROSINE-PROTEIN PHOSPHATASE YWQE"/>
    <property type="match status" value="1"/>
</dbReference>
<reference evidence="6 7" key="1">
    <citation type="submission" date="2023-07" db="EMBL/GenBank/DDBJ databases">
        <title>Genomic Encyclopedia of Type Strains, Phase IV (KMG-IV): sequencing the most valuable type-strain genomes for metagenomic binning, comparative biology and taxonomic classification.</title>
        <authorList>
            <person name="Goeker M."/>
        </authorList>
    </citation>
    <scope>NUCLEOTIDE SEQUENCE [LARGE SCALE GENOMIC DNA]</scope>
    <source>
        <strain evidence="6 7">DSM 16784</strain>
    </source>
</reference>
<protein>
    <recommendedName>
        <fullName evidence="2">protein-tyrosine-phosphatase</fullName>
        <ecNumber evidence="2">3.1.3.48</ecNumber>
    </recommendedName>
</protein>
<dbReference type="RefSeq" id="WP_307404298.1">
    <property type="nucleotide sequence ID" value="NZ_JAUSUR010000001.1"/>
</dbReference>
<evidence type="ECO:0000313" key="7">
    <source>
        <dbReference type="Proteomes" id="UP001230220"/>
    </source>
</evidence>